<evidence type="ECO:0000259" key="6">
    <source>
        <dbReference type="PROSITE" id="PS51736"/>
    </source>
</evidence>
<dbReference type="InterPro" id="IPR006118">
    <property type="entry name" value="Recombinase_CS"/>
</dbReference>
<keyword evidence="3" id="KW-0233">DNA recombination</keyword>
<dbReference type="SUPFAM" id="SSF53041">
    <property type="entry name" value="Resolvase-like"/>
    <property type="match status" value="1"/>
</dbReference>
<dbReference type="Gene3D" id="3.40.50.1390">
    <property type="entry name" value="Resolvase, N-terminal catalytic domain"/>
    <property type="match status" value="1"/>
</dbReference>
<evidence type="ECO:0000256" key="2">
    <source>
        <dbReference type="ARBA" id="ARBA00023125"/>
    </source>
</evidence>
<reference evidence="7" key="1">
    <citation type="submission" date="2020-10" db="EMBL/GenBank/DDBJ databases">
        <authorList>
            <person name="Gilroy R."/>
        </authorList>
    </citation>
    <scope>NUCLEOTIDE SEQUENCE</scope>
    <source>
        <strain evidence="7">10192</strain>
    </source>
</reference>
<dbReference type="CDD" id="cd03768">
    <property type="entry name" value="SR_ResInv"/>
    <property type="match status" value="1"/>
</dbReference>
<protein>
    <submittedName>
        <fullName evidence="7">Recombinase family protein</fullName>
    </submittedName>
</protein>
<dbReference type="AlphaFoldDB" id="A0A9D9DRG2"/>
<gene>
    <name evidence="7" type="ORF">IAC76_07355</name>
</gene>
<dbReference type="GO" id="GO:0003677">
    <property type="term" value="F:DNA binding"/>
    <property type="evidence" value="ECO:0007669"/>
    <property type="project" value="UniProtKB-KW"/>
</dbReference>
<keyword evidence="1" id="KW-0229">DNA integration</keyword>
<dbReference type="SMART" id="SM00857">
    <property type="entry name" value="Resolvase"/>
    <property type="match status" value="1"/>
</dbReference>
<feature type="active site" description="O-(5'-phospho-DNA)-serine intermediate" evidence="4 5">
    <location>
        <position position="10"/>
    </location>
</feature>
<evidence type="ECO:0000256" key="3">
    <source>
        <dbReference type="ARBA" id="ARBA00023172"/>
    </source>
</evidence>
<dbReference type="InterPro" id="IPR050639">
    <property type="entry name" value="SSR_resolvase"/>
</dbReference>
<comment type="caution">
    <text evidence="7">The sequence shown here is derived from an EMBL/GenBank/DDBJ whole genome shotgun (WGS) entry which is preliminary data.</text>
</comment>
<evidence type="ECO:0000313" key="8">
    <source>
        <dbReference type="Proteomes" id="UP000823632"/>
    </source>
</evidence>
<dbReference type="GO" id="GO:0015074">
    <property type="term" value="P:DNA integration"/>
    <property type="evidence" value="ECO:0007669"/>
    <property type="project" value="UniProtKB-KW"/>
</dbReference>
<organism evidence="7 8">
    <name type="scientific">Candidatus Scatousia excrementipullorum</name>
    <dbReference type="NCBI Taxonomy" id="2840936"/>
    <lineage>
        <taxon>Bacteria</taxon>
        <taxon>Candidatus Scatousia</taxon>
    </lineage>
</organism>
<dbReference type="PROSITE" id="PS00397">
    <property type="entry name" value="RECOMBINASES_1"/>
    <property type="match status" value="1"/>
</dbReference>
<dbReference type="InterPro" id="IPR006119">
    <property type="entry name" value="Resolv_N"/>
</dbReference>
<dbReference type="EMBL" id="JADIND010000161">
    <property type="protein sequence ID" value="MBO8431191.1"/>
    <property type="molecule type" value="Genomic_DNA"/>
</dbReference>
<evidence type="ECO:0000256" key="5">
    <source>
        <dbReference type="PROSITE-ProRule" id="PRU10137"/>
    </source>
</evidence>
<keyword evidence="2" id="KW-0238">DNA-binding</keyword>
<dbReference type="PROSITE" id="PS51736">
    <property type="entry name" value="RECOMBINASES_3"/>
    <property type="match status" value="1"/>
</dbReference>
<sequence length="197" mass="22335">MTNYAYLRVSTVLQDTDKNKLEILKFANSHKLGNVEFIEEHITSKKHYKQRLIGQLLENIKQGDVLIVPELSRLARSVSQIFEIIDMSQQKGFTLYSLKENFCTSDKTITSIVTSTVFALVAQIERELISIRTKEALHAKQLNGLKLGRPQGKGKSKLDEHKDTIIKLLNCGVPKTVIAKQFKTSTVNLYKFLNNVA</sequence>
<evidence type="ECO:0000313" key="7">
    <source>
        <dbReference type="EMBL" id="MBO8431191.1"/>
    </source>
</evidence>
<reference evidence="7" key="2">
    <citation type="journal article" date="2021" name="PeerJ">
        <title>Extensive microbial diversity within the chicken gut microbiome revealed by metagenomics and culture.</title>
        <authorList>
            <person name="Gilroy R."/>
            <person name="Ravi A."/>
            <person name="Getino M."/>
            <person name="Pursley I."/>
            <person name="Horton D.L."/>
            <person name="Alikhan N.F."/>
            <person name="Baker D."/>
            <person name="Gharbi K."/>
            <person name="Hall N."/>
            <person name="Watson M."/>
            <person name="Adriaenssens E.M."/>
            <person name="Foster-Nyarko E."/>
            <person name="Jarju S."/>
            <person name="Secka A."/>
            <person name="Antonio M."/>
            <person name="Oren A."/>
            <person name="Chaudhuri R.R."/>
            <person name="La Ragione R."/>
            <person name="Hildebrand F."/>
            <person name="Pallen M.J."/>
        </authorList>
    </citation>
    <scope>NUCLEOTIDE SEQUENCE</scope>
    <source>
        <strain evidence="7">10192</strain>
    </source>
</reference>
<dbReference type="PANTHER" id="PTHR30461:SF19">
    <property type="entry name" value="SITE-SPECIFIC RECOMBINASE RESOLVASE FAMILY"/>
    <property type="match status" value="1"/>
</dbReference>
<accession>A0A9D9DRG2</accession>
<evidence type="ECO:0000256" key="4">
    <source>
        <dbReference type="PIRSR" id="PIRSR606118-50"/>
    </source>
</evidence>
<dbReference type="PANTHER" id="PTHR30461">
    <property type="entry name" value="DNA-INVERTASE FROM LAMBDOID PROPHAGE"/>
    <property type="match status" value="1"/>
</dbReference>
<dbReference type="Proteomes" id="UP000823632">
    <property type="component" value="Unassembled WGS sequence"/>
</dbReference>
<evidence type="ECO:0000256" key="1">
    <source>
        <dbReference type="ARBA" id="ARBA00022908"/>
    </source>
</evidence>
<feature type="domain" description="Resolvase/invertase-type recombinase catalytic" evidence="6">
    <location>
        <begin position="2"/>
        <end position="144"/>
    </location>
</feature>
<dbReference type="GO" id="GO:0000150">
    <property type="term" value="F:DNA strand exchange activity"/>
    <property type="evidence" value="ECO:0007669"/>
    <property type="project" value="InterPro"/>
</dbReference>
<dbReference type="InterPro" id="IPR036162">
    <property type="entry name" value="Resolvase-like_N_sf"/>
</dbReference>
<name>A0A9D9DRG2_9BACT</name>
<dbReference type="Pfam" id="PF00239">
    <property type="entry name" value="Resolvase"/>
    <property type="match status" value="1"/>
</dbReference>
<proteinExistence type="predicted"/>